<gene>
    <name evidence="3" type="ORF">CVN68_21715</name>
</gene>
<dbReference type="AlphaFoldDB" id="A0A2K8MK61"/>
<dbReference type="InterPro" id="IPR010333">
    <property type="entry name" value="VirJ"/>
</dbReference>
<dbReference type="SUPFAM" id="SSF53474">
    <property type="entry name" value="alpha/beta-Hydrolases"/>
    <property type="match status" value="1"/>
</dbReference>
<keyword evidence="4" id="KW-1185">Reference proteome</keyword>
<evidence type="ECO:0000256" key="1">
    <source>
        <dbReference type="SAM" id="Phobius"/>
    </source>
</evidence>
<keyword evidence="1" id="KW-1133">Transmembrane helix</keyword>
<keyword evidence="1" id="KW-0812">Transmembrane</keyword>
<evidence type="ECO:0000259" key="2">
    <source>
        <dbReference type="Pfam" id="PF06057"/>
    </source>
</evidence>
<feature type="domain" description="Bacterial virulence" evidence="2">
    <location>
        <begin position="61"/>
        <end position="244"/>
    </location>
</feature>
<dbReference type="Pfam" id="PF06057">
    <property type="entry name" value="VirJ"/>
    <property type="match status" value="1"/>
</dbReference>
<feature type="transmembrane region" description="Helical" evidence="1">
    <location>
        <begin position="21"/>
        <end position="43"/>
    </location>
</feature>
<accession>A0A2K8MK61</accession>
<dbReference type="Gene3D" id="3.40.50.1820">
    <property type="entry name" value="alpha/beta hydrolase"/>
    <property type="match status" value="1"/>
</dbReference>
<evidence type="ECO:0000313" key="4">
    <source>
        <dbReference type="Proteomes" id="UP000229081"/>
    </source>
</evidence>
<dbReference type="Proteomes" id="UP000229081">
    <property type="component" value="Chromosome"/>
</dbReference>
<dbReference type="EMBL" id="CP024923">
    <property type="protein sequence ID" value="ATY34253.1"/>
    <property type="molecule type" value="Genomic_DNA"/>
</dbReference>
<proteinExistence type="predicted"/>
<reference evidence="3 4" key="1">
    <citation type="submission" date="2017-11" db="EMBL/GenBank/DDBJ databases">
        <title>Complete genome sequence of Sphingomonas sp. Strain Cra20, a psychrotolerant potential plant growth promoting rhizobacteria.</title>
        <authorList>
            <person name="Luo Y."/>
        </authorList>
    </citation>
    <scope>NUCLEOTIDE SEQUENCE [LARGE SCALE GENOMIC DNA]</scope>
    <source>
        <strain evidence="3 4">Cra20</strain>
    </source>
</reference>
<organism evidence="3 4">
    <name type="scientific">Sphingomonas psychrotolerans</name>
    <dbReference type="NCBI Taxonomy" id="1327635"/>
    <lineage>
        <taxon>Bacteria</taxon>
        <taxon>Pseudomonadati</taxon>
        <taxon>Pseudomonadota</taxon>
        <taxon>Alphaproteobacteria</taxon>
        <taxon>Sphingomonadales</taxon>
        <taxon>Sphingomonadaceae</taxon>
        <taxon>Sphingomonas</taxon>
    </lineage>
</organism>
<dbReference type="OrthoDB" id="9807916at2"/>
<sequence>MAQSTNPRSSARWLPRTGLGWLCVVLAMAGAVLLGLYAVAGFFDRDPVHLFGAGTRGKPVAAVFFSGDMGLRFGMGPYISDGLVKAGIPVLGVSSSTAFASRRTRAETDAIVANAIRQTLRQTGASRIVVLGQSFGADIVRVGLADLPQDLRGRVAAAVLVVPGATAYFRADPSGLSYRGTPDADGSEASRLDWLPLTCIQGVTETDTLCPALTMTNARRIALPGGHFLRNDHRLLVQTILRELGPVLKFQERF</sequence>
<name>A0A2K8MK61_9SPHN</name>
<keyword evidence="1" id="KW-0472">Membrane</keyword>
<protein>
    <submittedName>
        <fullName evidence="3">Type IV secretion system protein VirJ</fullName>
    </submittedName>
</protein>
<dbReference type="InterPro" id="IPR029058">
    <property type="entry name" value="AB_hydrolase_fold"/>
</dbReference>
<evidence type="ECO:0000313" key="3">
    <source>
        <dbReference type="EMBL" id="ATY34253.1"/>
    </source>
</evidence>
<dbReference type="KEGG" id="sphc:CVN68_21715"/>